<evidence type="ECO:0000313" key="2">
    <source>
        <dbReference type="Proteomes" id="UP000306340"/>
    </source>
</evidence>
<protein>
    <submittedName>
        <fullName evidence="1">SRPBCC family protein</fullName>
    </submittedName>
</protein>
<dbReference type="Proteomes" id="UP000306340">
    <property type="component" value="Unassembled WGS sequence"/>
</dbReference>
<accession>A0A4U0YWR7</accession>
<evidence type="ECO:0000313" key="1">
    <source>
        <dbReference type="EMBL" id="TKA97240.1"/>
    </source>
</evidence>
<reference evidence="1 2" key="1">
    <citation type="submission" date="2019-04" db="EMBL/GenBank/DDBJ databases">
        <title>Crypto-aerobic microbial life in anoxic (sulfidic) marine sediments.</title>
        <authorList>
            <person name="Bhattacharya S."/>
            <person name="Roy C."/>
            <person name="Mondal N."/>
            <person name="Sarkar J."/>
            <person name="Mandal S."/>
            <person name="Rameez M.J."/>
            <person name="Ghosh W."/>
        </authorList>
    </citation>
    <scope>NUCLEOTIDE SEQUENCE [LARGE SCALE GENOMIC DNA]</scope>
    <source>
        <strain evidence="1 2">SBBC</strain>
    </source>
</reference>
<dbReference type="AlphaFoldDB" id="A0A4U0YWR7"/>
<sequence>MKLSTRQDVEAPISFVFGRLCDFDSWERAALRRGADVQRTDGLTAPEPGMGWQVRIDYRGKLRSGEVRLAVLEAPQKLLFTGAGGSFEATLEIELLELGPRRTRVAVISEARPRSLSARVLLQSVKLAKAKLVQRYEHQVARLAADIEERFRRA</sequence>
<dbReference type="CDD" id="cd07812">
    <property type="entry name" value="SRPBCC"/>
    <property type="match status" value="1"/>
</dbReference>
<comment type="caution">
    <text evidence="1">The sequence shown here is derived from an EMBL/GenBank/DDBJ whole genome shotgun (WGS) entry which is preliminary data.</text>
</comment>
<name>A0A4U0YWR7_9RHOB</name>
<dbReference type="Gene3D" id="3.30.530.20">
    <property type="match status" value="1"/>
</dbReference>
<dbReference type="InterPro" id="IPR023393">
    <property type="entry name" value="START-like_dom_sf"/>
</dbReference>
<dbReference type="SUPFAM" id="SSF55961">
    <property type="entry name" value="Bet v1-like"/>
    <property type="match status" value="1"/>
</dbReference>
<organism evidence="1 2">
    <name type="scientific">Cereibacter changlensis</name>
    <dbReference type="NCBI Taxonomy" id="402884"/>
    <lineage>
        <taxon>Bacteria</taxon>
        <taxon>Pseudomonadati</taxon>
        <taxon>Pseudomonadota</taxon>
        <taxon>Alphaproteobacteria</taxon>
        <taxon>Rhodobacterales</taxon>
        <taxon>Paracoccaceae</taxon>
        <taxon>Cereibacter</taxon>
    </lineage>
</organism>
<gene>
    <name evidence="1" type="ORF">FAZ78_07105</name>
</gene>
<dbReference type="RefSeq" id="WP_136791925.1">
    <property type="nucleotide sequence ID" value="NZ_SWAU01000048.1"/>
</dbReference>
<dbReference type="EMBL" id="SWAU01000048">
    <property type="protein sequence ID" value="TKA97240.1"/>
    <property type="molecule type" value="Genomic_DNA"/>
</dbReference>
<proteinExistence type="predicted"/>